<dbReference type="OrthoDB" id="354403at2759"/>
<dbReference type="KEGG" id="bbes:BESB_012720"/>
<comment type="caution">
    <text evidence="2">The sequence shown here is derived from an EMBL/GenBank/DDBJ whole genome shotgun (WGS) entry which is preliminary data.</text>
</comment>
<evidence type="ECO:0000313" key="3">
    <source>
        <dbReference type="Proteomes" id="UP000224006"/>
    </source>
</evidence>
<dbReference type="EMBL" id="NWUJ01000010">
    <property type="protein sequence ID" value="PFH32660.1"/>
    <property type="molecule type" value="Genomic_DNA"/>
</dbReference>
<reference evidence="2 3" key="1">
    <citation type="submission" date="2017-09" db="EMBL/GenBank/DDBJ databases">
        <title>Genome sequencing of Besnoitia besnoiti strain Bb-Ger1.</title>
        <authorList>
            <person name="Schares G."/>
            <person name="Venepally P."/>
            <person name="Lorenzi H.A."/>
        </authorList>
    </citation>
    <scope>NUCLEOTIDE SEQUENCE [LARGE SCALE GENOMIC DNA]</scope>
    <source>
        <strain evidence="2 3">Bb-Ger1</strain>
    </source>
</reference>
<sequence>MPARLGLLLEVRRRRRVCATQVASLPQSLFSFSVPVYSFSPFLAPARPHPEASLACAAPHASERSLVGRRLKGRAAPAASPVSASGSRRRSTAPIRERVCRSVGGSESRARRTEAPSPRAGASSPSSAAPVLRGFVPSASPAPLLSVSRPLYAASFATSSAAACVSAPAACWRAGVTSFALSLSQRRAAPDWVSAMVGKLKSSLATKSDYGKETGQKGTAAATDPLREHGLFGVASAIEQKASAFLSRLTDAQQRQLEKQGLLVSRFYRYLIISLMEKEGVFTFYDFYVWRKGCLEYLKAAEEEMQGIVGKSARKLADLGWEKLRPSTSPEFKEMELHLKILSHFTPEELSRDTAQHFTSGAIKNIAKAADTTVKNVKNVLLGHAIALTDRTWYMRLMEMRRPIPQTVEDYLLLAEIDRPYMIRLPYGERFFNYELEEALKKQRAANRYKSQRDVPRLGRRQHRVRRLFVPNERVAYDRWARMPQARLDAYGNFLFRLHQEPKGAVARARAAERAKQRAAMEADAECYSDAALSASRITLNNLPPGAFRRRTGMVRKSGEIHHLAPPEEPELREIFAAAVQREKDEKRKRELLMQENADTTQRREQDQNLHSWRVDGGLWG</sequence>
<name>A0A2A9MB97_BESBE</name>
<evidence type="ECO:0000313" key="2">
    <source>
        <dbReference type="EMBL" id="PFH32660.1"/>
    </source>
</evidence>
<organism evidence="2 3">
    <name type="scientific">Besnoitia besnoiti</name>
    <name type="common">Apicomplexan protozoan</name>
    <dbReference type="NCBI Taxonomy" id="94643"/>
    <lineage>
        <taxon>Eukaryota</taxon>
        <taxon>Sar</taxon>
        <taxon>Alveolata</taxon>
        <taxon>Apicomplexa</taxon>
        <taxon>Conoidasida</taxon>
        <taxon>Coccidia</taxon>
        <taxon>Eucoccidiorida</taxon>
        <taxon>Eimeriorina</taxon>
        <taxon>Sarcocystidae</taxon>
        <taxon>Besnoitia</taxon>
    </lineage>
</organism>
<dbReference type="VEuPathDB" id="ToxoDB:BESB_012720"/>
<dbReference type="Proteomes" id="UP000224006">
    <property type="component" value="Chromosome IX"/>
</dbReference>
<dbReference type="RefSeq" id="XP_029216669.1">
    <property type="nucleotide sequence ID" value="XM_029360002.1"/>
</dbReference>
<protein>
    <submittedName>
        <fullName evidence="2">Uncharacterized protein</fullName>
    </submittedName>
</protein>
<accession>A0A2A9MB97</accession>
<feature type="compositionally biased region" description="Low complexity" evidence="1">
    <location>
        <begin position="74"/>
        <end position="86"/>
    </location>
</feature>
<keyword evidence="3" id="KW-1185">Reference proteome</keyword>
<evidence type="ECO:0000256" key="1">
    <source>
        <dbReference type="SAM" id="MobiDB-lite"/>
    </source>
</evidence>
<dbReference type="GeneID" id="40306334"/>
<proteinExistence type="predicted"/>
<feature type="compositionally biased region" description="Low complexity" evidence="1">
    <location>
        <begin position="115"/>
        <end position="128"/>
    </location>
</feature>
<feature type="region of interest" description="Disordered" evidence="1">
    <location>
        <begin position="72"/>
        <end position="128"/>
    </location>
</feature>
<gene>
    <name evidence="2" type="ORF">BESB_012720</name>
</gene>
<dbReference type="AlphaFoldDB" id="A0A2A9MB97"/>